<evidence type="ECO:0000256" key="6">
    <source>
        <dbReference type="ARBA" id="ARBA00023157"/>
    </source>
</evidence>
<evidence type="ECO:0000256" key="9">
    <source>
        <dbReference type="PROSITE-ProRule" id="PRU00206"/>
    </source>
</evidence>
<feature type="domain" description="TNFR-Cys" evidence="12">
    <location>
        <begin position="72"/>
        <end position="112"/>
    </location>
</feature>
<sequence length="330" mass="36688">MEWKLKKILSRLLELIILCYMVHGTAVENRECREQEYRDEAGDCVACRQCGSGQELSTECGFGYGVGARCAPCRPGRYKEEAGGQKCKPCLSCAHTSRLHRANCTTTGNAVCGDCLPGFYRKTKLSGFQDMDCVPCGDPPHAYELLCSSRVNLVPLSSVVASPRDTVLAVVICIALTSVLLALMLFCAIYCKRQLEKKPHEPCHGGSCYDAEFPSFENIQVHQLHQITSNCYHGTGITCGPVKLFPYQFSEEPCSMENSSGFRLHCSQNSNGMATYPAWESQRRPLENPLPSELNHDLYQTDVEVSDEEFSLEDDETLTGEKTWTHAILN</sequence>
<dbReference type="RefSeq" id="XP_038844338.1">
    <property type="nucleotide sequence ID" value="XM_038988410.1"/>
</dbReference>
<evidence type="ECO:0000256" key="10">
    <source>
        <dbReference type="SAM" id="Phobius"/>
    </source>
</evidence>
<organism evidence="13 14">
    <name type="scientific">Salvelinus namaycush</name>
    <name type="common">Lake trout</name>
    <name type="synonym">Salmo namaycush</name>
    <dbReference type="NCBI Taxonomy" id="8040"/>
    <lineage>
        <taxon>Eukaryota</taxon>
        <taxon>Metazoa</taxon>
        <taxon>Chordata</taxon>
        <taxon>Craniata</taxon>
        <taxon>Vertebrata</taxon>
        <taxon>Euteleostomi</taxon>
        <taxon>Actinopterygii</taxon>
        <taxon>Neopterygii</taxon>
        <taxon>Teleostei</taxon>
        <taxon>Protacanthopterygii</taxon>
        <taxon>Salmoniformes</taxon>
        <taxon>Salmonidae</taxon>
        <taxon>Salmoninae</taxon>
        <taxon>Salvelinus</taxon>
    </lineage>
</organism>
<dbReference type="InterPro" id="IPR001368">
    <property type="entry name" value="TNFR/NGFR_Cys_rich_reg"/>
</dbReference>
<dbReference type="AlphaFoldDB" id="A0A8U0U979"/>
<dbReference type="GO" id="GO:0043123">
    <property type="term" value="P:positive regulation of canonical NF-kappaB signal transduction"/>
    <property type="evidence" value="ECO:0007669"/>
    <property type="project" value="InterPro"/>
</dbReference>
<keyword evidence="13" id="KW-1185">Reference proteome</keyword>
<dbReference type="PANTHER" id="PTHR12120">
    <property type="entry name" value="TNFR-CYS DOMAIN-CONTAINING PROTEIN"/>
    <property type="match status" value="1"/>
</dbReference>
<keyword evidence="8" id="KW-0325">Glycoprotein</keyword>
<dbReference type="PROSITE" id="PS00652">
    <property type="entry name" value="TNFR_NGFR_1"/>
    <property type="match status" value="1"/>
</dbReference>
<dbReference type="InterPro" id="IPR047526">
    <property type="entry name" value="TNR19/27/EDAR"/>
</dbReference>
<dbReference type="Pfam" id="PF00020">
    <property type="entry name" value="TNFR_c6"/>
    <property type="match status" value="1"/>
</dbReference>
<dbReference type="PANTHER" id="PTHR12120:SF1">
    <property type="entry name" value="TUMOR NECROSIS FACTOR RECEPTOR SUPERFAMILY MEMBER 19"/>
    <property type="match status" value="1"/>
</dbReference>
<evidence type="ECO:0000256" key="8">
    <source>
        <dbReference type="ARBA" id="ARBA00023180"/>
    </source>
</evidence>
<keyword evidence="7" id="KW-0675">Receptor</keyword>
<dbReference type="Proteomes" id="UP000808372">
    <property type="component" value="Chromosome 3"/>
</dbReference>
<keyword evidence="5 10" id="KW-0472">Membrane</keyword>
<dbReference type="PROSITE" id="PS50050">
    <property type="entry name" value="TNFR_NGFR_2"/>
    <property type="match status" value="1"/>
</dbReference>
<dbReference type="GeneID" id="120043814"/>
<reference evidence="14" key="1">
    <citation type="submission" date="2025-08" db="UniProtKB">
        <authorList>
            <consortium name="RefSeq"/>
        </authorList>
    </citation>
    <scope>IDENTIFICATION</scope>
    <source>
        <tissue evidence="14">White muscle</tissue>
    </source>
</reference>
<feature type="repeat" description="TNFR-Cys" evidence="9">
    <location>
        <begin position="72"/>
        <end position="112"/>
    </location>
</feature>
<proteinExistence type="predicted"/>
<dbReference type="InterPro" id="IPR022342">
    <property type="entry name" value="TNFR_19"/>
</dbReference>
<evidence type="ECO:0000256" key="5">
    <source>
        <dbReference type="ARBA" id="ARBA00023136"/>
    </source>
</evidence>
<dbReference type="GO" id="GO:0046330">
    <property type="term" value="P:positive regulation of JNK cascade"/>
    <property type="evidence" value="ECO:0007669"/>
    <property type="project" value="InterPro"/>
</dbReference>
<name>A0A8U0U979_SALNM</name>
<feature type="signal peptide" evidence="11">
    <location>
        <begin position="1"/>
        <end position="24"/>
    </location>
</feature>
<keyword evidence="6" id="KW-1015">Disulfide bond</keyword>
<evidence type="ECO:0000256" key="3">
    <source>
        <dbReference type="ARBA" id="ARBA00022737"/>
    </source>
</evidence>
<keyword evidence="11" id="KW-0732">Signal</keyword>
<comment type="caution">
    <text evidence="9">Lacks conserved residue(s) required for the propagation of feature annotation.</text>
</comment>
<evidence type="ECO:0000256" key="7">
    <source>
        <dbReference type="ARBA" id="ARBA00023170"/>
    </source>
</evidence>
<feature type="transmembrane region" description="Helical" evidence="10">
    <location>
        <begin position="167"/>
        <end position="191"/>
    </location>
</feature>
<keyword evidence="4 10" id="KW-1133">Transmembrane helix</keyword>
<protein>
    <submittedName>
        <fullName evidence="14">Tumor necrosis factor receptor superfamily member 19-like</fullName>
    </submittedName>
</protein>
<accession>A0A8U0U979</accession>
<evidence type="ECO:0000256" key="2">
    <source>
        <dbReference type="ARBA" id="ARBA00022692"/>
    </source>
</evidence>
<keyword evidence="2 10" id="KW-0812">Transmembrane</keyword>
<keyword evidence="3" id="KW-0677">Repeat</keyword>
<evidence type="ECO:0000256" key="11">
    <source>
        <dbReference type="SAM" id="SignalP"/>
    </source>
</evidence>
<evidence type="ECO:0000313" key="13">
    <source>
        <dbReference type="Proteomes" id="UP000808372"/>
    </source>
</evidence>
<gene>
    <name evidence="14" type="primary">LOC120043814</name>
</gene>
<evidence type="ECO:0000256" key="1">
    <source>
        <dbReference type="ARBA" id="ARBA00004167"/>
    </source>
</evidence>
<dbReference type="PRINTS" id="PR01969">
    <property type="entry name" value="TNFACTORR19"/>
</dbReference>
<evidence type="ECO:0000259" key="12">
    <source>
        <dbReference type="PROSITE" id="PS50050"/>
    </source>
</evidence>
<feature type="chain" id="PRO_5035843354" evidence="11">
    <location>
        <begin position="25"/>
        <end position="330"/>
    </location>
</feature>
<dbReference type="GO" id="GO:0005886">
    <property type="term" value="C:plasma membrane"/>
    <property type="evidence" value="ECO:0007669"/>
    <property type="project" value="TreeGrafter"/>
</dbReference>
<comment type="subcellular location">
    <subcellularLocation>
        <location evidence="1">Membrane</location>
        <topology evidence="1">Single-pass membrane protein</topology>
    </subcellularLocation>
</comment>
<dbReference type="GO" id="GO:0038023">
    <property type="term" value="F:signaling receptor activity"/>
    <property type="evidence" value="ECO:0007669"/>
    <property type="project" value="InterPro"/>
</dbReference>
<evidence type="ECO:0000256" key="4">
    <source>
        <dbReference type="ARBA" id="ARBA00022989"/>
    </source>
</evidence>
<dbReference type="Gene3D" id="2.10.50.10">
    <property type="entry name" value="Tumor Necrosis Factor Receptor, subunit A, domain 2"/>
    <property type="match status" value="1"/>
</dbReference>
<evidence type="ECO:0000313" key="14">
    <source>
        <dbReference type="RefSeq" id="XP_038844338.1"/>
    </source>
</evidence>
<dbReference type="KEGG" id="snh:120043814"/>